<dbReference type="RefSeq" id="WP_044673641.1">
    <property type="nucleotide sequence ID" value="NZ_CEDG01000012.1"/>
</dbReference>
<name>A0A116NUY9_STRSU</name>
<accession>A0A116NUY9</accession>
<proteinExistence type="predicted"/>
<dbReference type="AlphaFoldDB" id="A0A116NUY9"/>
<protein>
    <recommendedName>
        <fullName evidence="4">Lipoprotein</fullName>
    </recommendedName>
</protein>
<dbReference type="PROSITE" id="PS51257">
    <property type="entry name" value="PROKAR_LIPOPROTEIN"/>
    <property type="match status" value="1"/>
</dbReference>
<sequence>MKKIVKLLIYISCLLFLAACSSNGEKGFLKYVASENSSFKSVENPKYVDAYVFYKKIDNDKMDSSDFVNFNLDIADVIKQGIKTDKDVIFVYAQPSDLFPDKKEGIVFFKKDNFNKLVEKNAFNTRETYLEADAWRMMDDFEQYASPTERFSSEEDENSVFSIDLLYTRK</sequence>
<reference evidence="2 3" key="1">
    <citation type="submission" date="2016-02" db="EMBL/GenBank/DDBJ databases">
        <authorList>
            <consortium name="Pathogen Informatics"/>
        </authorList>
    </citation>
    <scope>NUCLEOTIDE SEQUENCE [LARGE SCALE GENOMIC DNA]</scope>
    <source>
        <strain evidence="2 3">LSS90</strain>
    </source>
</reference>
<evidence type="ECO:0000256" key="1">
    <source>
        <dbReference type="SAM" id="SignalP"/>
    </source>
</evidence>
<feature type="chain" id="PRO_5039110985" description="Lipoprotein" evidence="1">
    <location>
        <begin position="19"/>
        <end position="170"/>
    </location>
</feature>
<dbReference type="EMBL" id="FIIN01000016">
    <property type="protein sequence ID" value="CYW22719.1"/>
    <property type="molecule type" value="Genomic_DNA"/>
</dbReference>
<evidence type="ECO:0000313" key="2">
    <source>
        <dbReference type="EMBL" id="CYW22719.1"/>
    </source>
</evidence>
<evidence type="ECO:0008006" key="4">
    <source>
        <dbReference type="Google" id="ProtNLM"/>
    </source>
</evidence>
<keyword evidence="1" id="KW-0732">Signal</keyword>
<evidence type="ECO:0000313" key="3">
    <source>
        <dbReference type="Proteomes" id="UP000071765"/>
    </source>
</evidence>
<feature type="signal peptide" evidence="1">
    <location>
        <begin position="1"/>
        <end position="18"/>
    </location>
</feature>
<organism evidence="2 3">
    <name type="scientific">Streptococcus suis</name>
    <dbReference type="NCBI Taxonomy" id="1307"/>
    <lineage>
        <taxon>Bacteria</taxon>
        <taxon>Bacillati</taxon>
        <taxon>Bacillota</taxon>
        <taxon>Bacilli</taxon>
        <taxon>Lactobacillales</taxon>
        <taxon>Streptococcaceae</taxon>
        <taxon>Streptococcus</taxon>
    </lineage>
</organism>
<dbReference type="Proteomes" id="UP000071765">
    <property type="component" value="Unassembled WGS sequence"/>
</dbReference>
<gene>
    <name evidence="2" type="ORF">ERS132452_01989</name>
</gene>